<keyword evidence="6" id="KW-1185">Reference proteome</keyword>
<dbReference type="InterPro" id="IPR026906">
    <property type="entry name" value="LRR_5"/>
</dbReference>
<keyword evidence="4" id="KW-0175">Coiled coil</keyword>
<keyword evidence="2" id="KW-0863">Zinc-finger</keyword>
<evidence type="ECO:0000256" key="1">
    <source>
        <dbReference type="ARBA" id="ARBA00022723"/>
    </source>
</evidence>
<keyword evidence="1" id="KW-0479">Metal-binding</keyword>
<proteinExistence type="predicted"/>
<dbReference type="PANTHER" id="PTHR45661:SF3">
    <property type="entry name" value="IG-LIKE DOMAIN-CONTAINING PROTEIN"/>
    <property type="match status" value="1"/>
</dbReference>
<dbReference type="InterPro" id="IPR053139">
    <property type="entry name" value="Surface_bspA-like"/>
</dbReference>
<organism evidence="5 6">
    <name type="scientific">Chaetoceros tenuissimus</name>
    <dbReference type="NCBI Taxonomy" id="426638"/>
    <lineage>
        <taxon>Eukaryota</taxon>
        <taxon>Sar</taxon>
        <taxon>Stramenopiles</taxon>
        <taxon>Ochrophyta</taxon>
        <taxon>Bacillariophyta</taxon>
        <taxon>Coscinodiscophyceae</taxon>
        <taxon>Chaetocerotophycidae</taxon>
        <taxon>Chaetocerotales</taxon>
        <taxon>Chaetocerotaceae</taxon>
        <taxon>Chaetoceros</taxon>
    </lineage>
</organism>
<dbReference type="SUPFAM" id="SSF52058">
    <property type="entry name" value="L domain-like"/>
    <property type="match status" value="1"/>
</dbReference>
<evidence type="ECO:0000313" key="6">
    <source>
        <dbReference type="Proteomes" id="UP001054902"/>
    </source>
</evidence>
<dbReference type="InterPro" id="IPR032675">
    <property type="entry name" value="LRR_dom_sf"/>
</dbReference>
<keyword evidence="3" id="KW-0862">Zinc</keyword>
<accession>A0AAD3CNA9</accession>
<evidence type="ECO:0000313" key="5">
    <source>
        <dbReference type="EMBL" id="GFH47850.1"/>
    </source>
</evidence>
<dbReference type="AlphaFoldDB" id="A0AAD3CNA9"/>
<dbReference type="GO" id="GO:0008270">
    <property type="term" value="F:zinc ion binding"/>
    <property type="evidence" value="ECO:0007669"/>
    <property type="project" value="UniProtKB-KW"/>
</dbReference>
<reference evidence="5 6" key="1">
    <citation type="journal article" date="2021" name="Sci. Rep.">
        <title>The genome of the diatom Chaetoceros tenuissimus carries an ancient integrated fragment of an extant virus.</title>
        <authorList>
            <person name="Hongo Y."/>
            <person name="Kimura K."/>
            <person name="Takaki Y."/>
            <person name="Yoshida Y."/>
            <person name="Baba S."/>
            <person name="Kobayashi G."/>
            <person name="Nagasaki K."/>
            <person name="Hano T."/>
            <person name="Tomaru Y."/>
        </authorList>
    </citation>
    <scope>NUCLEOTIDE SEQUENCE [LARGE SCALE GENOMIC DNA]</scope>
    <source>
        <strain evidence="5 6">NIES-3715</strain>
    </source>
</reference>
<dbReference type="PANTHER" id="PTHR45661">
    <property type="entry name" value="SURFACE ANTIGEN"/>
    <property type="match status" value="1"/>
</dbReference>
<protein>
    <recommendedName>
        <fullName evidence="7">RING-type domain-containing protein</fullName>
    </recommendedName>
</protein>
<feature type="coiled-coil region" evidence="4">
    <location>
        <begin position="265"/>
        <end position="292"/>
    </location>
</feature>
<evidence type="ECO:0000256" key="2">
    <source>
        <dbReference type="ARBA" id="ARBA00022771"/>
    </source>
</evidence>
<dbReference type="Pfam" id="PF13306">
    <property type="entry name" value="LRR_5"/>
    <property type="match status" value="1"/>
</dbReference>
<dbReference type="PROSITE" id="PS00518">
    <property type="entry name" value="ZF_RING_1"/>
    <property type="match status" value="1"/>
</dbReference>
<comment type="caution">
    <text evidence="5">The sequence shown here is derived from an EMBL/GenBank/DDBJ whole genome shotgun (WGS) entry which is preliminary data.</text>
</comment>
<dbReference type="InterPro" id="IPR013083">
    <property type="entry name" value="Znf_RING/FYVE/PHD"/>
</dbReference>
<sequence>MRVQTEEWRRFIPGVRMYKGKKTLFYNGEMLYSGDDTFGDYYIYDEEERNTWEVIIVFPGVEAIPHWTFNFCKNLETIIMADTVKRIEESAFQECKRLKFVRLSRSIEYIGEYAFASCFKLTSIFIPRSCREIGDMAFSHCYELIILGLPQNVQLGEEVFDETAVRRQKIRSNPYVSRAKVDEWIKQRLDNYPLHKLCCGEHPTPELDSYNNISSWLQKDDCNLTAIDYFMANFGEDEHIAYLPEYVQYLMKNERLDELKNLSTEEILEKQCAWQQEQIKSLRDQVAAFKRERDDIMSVKLLEEEIKCCLCYNKFSTDINSTLPEIRRFLPVQSRAACPHYFCQGCIEQTQLAAAENAPQNKLPKWLKCMICKQKTAFCPEDPFYHLKLIELLERARRCHPIDVKVEEGQESTESVSKRQKMTNVVIKKEI</sequence>
<evidence type="ECO:0008006" key="7">
    <source>
        <dbReference type="Google" id="ProtNLM"/>
    </source>
</evidence>
<dbReference type="Proteomes" id="UP001054902">
    <property type="component" value="Unassembled WGS sequence"/>
</dbReference>
<name>A0AAD3CNA9_9STRA</name>
<gene>
    <name evidence="5" type="ORF">CTEN210_04326</name>
</gene>
<dbReference type="EMBL" id="BLLK01000023">
    <property type="protein sequence ID" value="GFH47850.1"/>
    <property type="molecule type" value="Genomic_DNA"/>
</dbReference>
<evidence type="ECO:0000256" key="4">
    <source>
        <dbReference type="SAM" id="Coils"/>
    </source>
</evidence>
<dbReference type="Gene3D" id="3.80.10.10">
    <property type="entry name" value="Ribonuclease Inhibitor"/>
    <property type="match status" value="1"/>
</dbReference>
<dbReference type="Gene3D" id="3.30.40.10">
    <property type="entry name" value="Zinc/RING finger domain, C3HC4 (zinc finger)"/>
    <property type="match status" value="1"/>
</dbReference>
<dbReference type="InterPro" id="IPR017907">
    <property type="entry name" value="Znf_RING_CS"/>
</dbReference>
<evidence type="ECO:0000256" key="3">
    <source>
        <dbReference type="ARBA" id="ARBA00022833"/>
    </source>
</evidence>